<gene>
    <name evidence="1" type="ORF">NCTC12278_01096</name>
</gene>
<protein>
    <submittedName>
        <fullName evidence="1">Uncharacterized protein</fullName>
    </submittedName>
</protein>
<dbReference type="STRING" id="1123303.GCA_000372425_00621"/>
<proteinExistence type="predicted"/>
<keyword evidence="2" id="KW-1185">Reference proteome</keyword>
<evidence type="ECO:0000313" key="1">
    <source>
        <dbReference type="EMBL" id="SQF40526.1"/>
    </source>
</evidence>
<name>A0A2X3W871_9STRE</name>
<accession>A0A2X3W871</accession>
<dbReference type="KEGG" id="sfer:NCTC12278_01096"/>
<evidence type="ECO:0000313" key="2">
    <source>
        <dbReference type="Proteomes" id="UP000249495"/>
    </source>
</evidence>
<reference evidence="1 2" key="1">
    <citation type="submission" date="2018-06" db="EMBL/GenBank/DDBJ databases">
        <authorList>
            <consortium name="Pathogen Informatics"/>
            <person name="Doyle S."/>
        </authorList>
    </citation>
    <scope>NUCLEOTIDE SEQUENCE [LARGE SCALE GENOMIC DNA]</scope>
    <source>
        <strain evidence="1 2">NCTC12278</strain>
    </source>
</reference>
<sequence length="113" mass="12502">MMEGSVGNLLSNTWNTITDAYDGLKEGLSDWDAYARVEKALERELVNTVYAPLKLAKGKTIRKDFDETVDDIAEDAKGGIESIRNQLDSDIKGEFGTAIQTSLTKNNGDWDDI</sequence>
<organism evidence="1 2">
    <name type="scientific">Streptococcus ferus</name>
    <dbReference type="NCBI Taxonomy" id="1345"/>
    <lineage>
        <taxon>Bacteria</taxon>
        <taxon>Bacillati</taxon>
        <taxon>Bacillota</taxon>
        <taxon>Bacilli</taxon>
        <taxon>Lactobacillales</taxon>
        <taxon>Streptococcaceae</taxon>
        <taxon>Streptococcus</taxon>
    </lineage>
</organism>
<dbReference type="Proteomes" id="UP000249495">
    <property type="component" value="Chromosome 1"/>
</dbReference>
<dbReference type="AlphaFoldDB" id="A0A2X3W871"/>
<dbReference type="EMBL" id="LS483343">
    <property type="protein sequence ID" value="SQF40526.1"/>
    <property type="molecule type" value="Genomic_DNA"/>
</dbReference>